<dbReference type="Pfam" id="PF04986">
    <property type="entry name" value="Y2_Tnp"/>
    <property type="match status" value="1"/>
</dbReference>
<accession>A0A412F8K8</accession>
<protein>
    <submittedName>
        <fullName evidence="2">IS91 family transposase</fullName>
    </submittedName>
</protein>
<proteinExistence type="predicted"/>
<feature type="non-terminal residue" evidence="2">
    <location>
        <position position="1"/>
    </location>
</feature>
<dbReference type="Proteomes" id="UP000285820">
    <property type="component" value="Unassembled WGS sequence"/>
</dbReference>
<evidence type="ECO:0000313" key="2">
    <source>
        <dbReference type="EMBL" id="RGR62281.1"/>
    </source>
</evidence>
<dbReference type="RefSeq" id="WP_242992870.1">
    <property type="nucleotide sequence ID" value="NZ_QRUN01000086.1"/>
</dbReference>
<evidence type="ECO:0000259" key="1">
    <source>
        <dbReference type="Pfam" id="PF04986"/>
    </source>
</evidence>
<feature type="domain" description="Transposase IS801/IS1294" evidence="1">
    <location>
        <begin position="1"/>
        <end position="70"/>
    </location>
</feature>
<name>A0A412F8K8_9FIRM</name>
<organism evidence="2 3">
    <name type="scientific">Roseburia inulinivorans</name>
    <dbReference type="NCBI Taxonomy" id="360807"/>
    <lineage>
        <taxon>Bacteria</taxon>
        <taxon>Bacillati</taxon>
        <taxon>Bacillota</taxon>
        <taxon>Clostridia</taxon>
        <taxon>Lachnospirales</taxon>
        <taxon>Lachnospiraceae</taxon>
        <taxon>Roseburia</taxon>
    </lineage>
</organism>
<dbReference type="AlphaFoldDB" id="A0A412F8K8"/>
<gene>
    <name evidence="2" type="ORF">DWY29_17485</name>
</gene>
<dbReference type="GO" id="GO:0004803">
    <property type="term" value="F:transposase activity"/>
    <property type="evidence" value="ECO:0007669"/>
    <property type="project" value="InterPro"/>
</dbReference>
<dbReference type="EMBL" id="QRUN01000086">
    <property type="protein sequence ID" value="RGR62281.1"/>
    <property type="molecule type" value="Genomic_DNA"/>
</dbReference>
<dbReference type="GO" id="GO:0006313">
    <property type="term" value="P:DNA transposition"/>
    <property type="evidence" value="ECO:0007669"/>
    <property type="project" value="InterPro"/>
</dbReference>
<evidence type="ECO:0000313" key="3">
    <source>
        <dbReference type="Proteomes" id="UP000285820"/>
    </source>
</evidence>
<reference evidence="2 3" key="1">
    <citation type="submission" date="2018-08" db="EMBL/GenBank/DDBJ databases">
        <title>A genome reference for cultivated species of the human gut microbiota.</title>
        <authorList>
            <person name="Zou Y."/>
            <person name="Xue W."/>
            <person name="Luo G."/>
        </authorList>
    </citation>
    <scope>NUCLEOTIDE SEQUENCE [LARGE SCALE GENOMIC DNA]</scope>
    <source>
        <strain evidence="2 3">AF24-4</strain>
    </source>
</reference>
<dbReference type="GO" id="GO:0003677">
    <property type="term" value="F:DNA binding"/>
    <property type="evidence" value="ECO:0007669"/>
    <property type="project" value="InterPro"/>
</dbReference>
<comment type="caution">
    <text evidence="2">The sequence shown here is derived from an EMBL/GenBank/DDBJ whole genome shotgun (WGS) entry which is preliminary data.</text>
</comment>
<sequence length="138" mass="16509">RYLGRPVIATSRIDTYDGENVTFHYTRHEDNKTVTETIPALNFIQKLIVHIPEKHFKMLRYYGIYAKHHKQEKKLRKCISAEKQRFLRSIQDWRQSILLSFGYDPLCCSECGTSMLVLEVYHKKTTLFEQYRKVMKYG</sequence>
<dbReference type="InterPro" id="IPR007069">
    <property type="entry name" value="Transposase_32"/>
</dbReference>